<proteinExistence type="predicted"/>
<dbReference type="AlphaFoldDB" id="A0A1V6T0U1"/>
<keyword evidence="2" id="KW-1185">Reference proteome</keyword>
<reference evidence="2" key="1">
    <citation type="journal article" date="2017" name="Nat. Microbiol.">
        <title>Global analysis of biosynthetic gene clusters reveals vast potential of secondary metabolite production in Penicillium species.</title>
        <authorList>
            <person name="Nielsen J.C."/>
            <person name="Grijseels S."/>
            <person name="Prigent S."/>
            <person name="Ji B."/>
            <person name="Dainat J."/>
            <person name="Nielsen K.F."/>
            <person name="Frisvad J.C."/>
            <person name="Workman M."/>
            <person name="Nielsen J."/>
        </authorList>
    </citation>
    <scope>NUCLEOTIDE SEQUENCE [LARGE SCALE GENOMIC DNA]</scope>
    <source>
        <strain evidence="2">IBT 14082</strain>
    </source>
</reference>
<dbReference type="Proteomes" id="UP000191342">
    <property type="component" value="Unassembled WGS sequence"/>
</dbReference>
<accession>A0A1V6T0U1</accession>
<dbReference type="EMBL" id="MLQL01000018">
    <property type="protein sequence ID" value="OQE19741.1"/>
    <property type="molecule type" value="Genomic_DNA"/>
</dbReference>
<comment type="caution">
    <text evidence="1">The sequence shown here is derived from an EMBL/GenBank/DDBJ whole genome shotgun (WGS) entry which is preliminary data.</text>
</comment>
<organism evidence="1 2">
    <name type="scientific">Penicillium flavigenum</name>
    <dbReference type="NCBI Taxonomy" id="254877"/>
    <lineage>
        <taxon>Eukaryota</taxon>
        <taxon>Fungi</taxon>
        <taxon>Dikarya</taxon>
        <taxon>Ascomycota</taxon>
        <taxon>Pezizomycotina</taxon>
        <taxon>Eurotiomycetes</taxon>
        <taxon>Eurotiomycetidae</taxon>
        <taxon>Eurotiales</taxon>
        <taxon>Aspergillaceae</taxon>
        <taxon>Penicillium</taxon>
    </lineage>
</organism>
<name>A0A1V6T0U1_9EURO</name>
<sequence length="166" mass="17962">MSVIFDACADEIHPVYFPWSGMIGPYSAGCETAGLSQLSQLDSPMPAVRVLDSYIVGNRHLLKQGEGILSERIFADRKVDGFNHPSGYMTDNISFRRVMSSKYACAASTSRQLDFHDGVTHLLPTSKNQGNGRRCSSTSWAAVHIPAGSYSAIASSLVCRDSLISA</sequence>
<evidence type="ECO:0000313" key="2">
    <source>
        <dbReference type="Proteomes" id="UP000191342"/>
    </source>
</evidence>
<protein>
    <submittedName>
        <fullName evidence="1">Uncharacterized protein</fullName>
    </submittedName>
</protein>
<evidence type="ECO:0000313" key="1">
    <source>
        <dbReference type="EMBL" id="OQE19741.1"/>
    </source>
</evidence>
<gene>
    <name evidence="1" type="ORF">PENFLA_c018G04528</name>
</gene>